<dbReference type="Gene3D" id="3.40.50.300">
    <property type="entry name" value="P-loop containing nucleotide triphosphate hydrolases"/>
    <property type="match status" value="1"/>
</dbReference>
<proteinExistence type="inferred from homology"/>
<dbReference type="HAMAP" id="MF_00376">
    <property type="entry name" value="Dephospho_CoA_kinase"/>
    <property type="match status" value="1"/>
</dbReference>
<comment type="subcellular location">
    <subcellularLocation>
        <location evidence="5">Cytoplasm</location>
    </subcellularLocation>
</comment>
<dbReference type="GO" id="GO:0005524">
    <property type="term" value="F:ATP binding"/>
    <property type="evidence" value="ECO:0007669"/>
    <property type="project" value="UniProtKB-UniRule"/>
</dbReference>
<dbReference type="InterPro" id="IPR027417">
    <property type="entry name" value="P-loop_NTPase"/>
</dbReference>
<keyword evidence="3 5" id="KW-0067">ATP-binding</keyword>
<dbReference type="InterPro" id="IPR001977">
    <property type="entry name" value="Depp_CoAkinase"/>
</dbReference>
<evidence type="ECO:0000256" key="5">
    <source>
        <dbReference type="HAMAP-Rule" id="MF_00376"/>
    </source>
</evidence>
<sequence>MYILGLTGSIGMGKTWGTKCFRRLGVAVHDADACVHRLMAPNGKATAQVAKAFPGVMNDQGAIDRQKLGAWVLNDTPALDKLQAMLHPLVRQNQRKFLAQCQRRGAPLVVLDIPLLFETHARSRVDSVVVMSAPASVQRQRVLRRPGMSPAKFEAILARQVPDEVKRQLAEHLVFTGATRGQSLRQIAKIVKVTKTKKGHAWSPHWLMS</sequence>
<keyword evidence="8" id="KW-1185">Reference proteome</keyword>
<dbReference type="Proteomes" id="UP000095347">
    <property type="component" value="Unassembled WGS sequence"/>
</dbReference>
<dbReference type="GO" id="GO:0005737">
    <property type="term" value="C:cytoplasm"/>
    <property type="evidence" value="ECO:0007669"/>
    <property type="project" value="UniProtKB-SubCell"/>
</dbReference>
<accession>A0A1E5Q4P9</accession>
<dbReference type="SUPFAM" id="SSF52540">
    <property type="entry name" value="P-loop containing nucleoside triphosphate hydrolases"/>
    <property type="match status" value="1"/>
</dbReference>
<keyword evidence="5" id="KW-0808">Transferase</keyword>
<evidence type="ECO:0000256" key="4">
    <source>
        <dbReference type="ARBA" id="ARBA00022993"/>
    </source>
</evidence>
<dbReference type="PANTHER" id="PTHR10695:SF46">
    <property type="entry name" value="BIFUNCTIONAL COENZYME A SYNTHASE-RELATED"/>
    <property type="match status" value="1"/>
</dbReference>
<comment type="similarity">
    <text evidence="1 5">Belongs to the CoaE family.</text>
</comment>
<organism evidence="7 8">
    <name type="scientific">Magnetovibrio blakemorei</name>
    <dbReference type="NCBI Taxonomy" id="28181"/>
    <lineage>
        <taxon>Bacteria</taxon>
        <taxon>Pseudomonadati</taxon>
        <taxon>Pseudomonadota</taxon>
        <taxon>Alphaproteobacteria</taxon>
        <taxon>Rhodospirillales</taxon>
        <taxon>Magnetovibrionaceae</taxon>
        <taxon>Magnetovibrio</taxon>
    </lineage>
</organism>
<keyword evidence="5" id="KW-0963">Cytoplasm</keyword>
<dbReference type="GO" id="GO:0015937">
    <property type="term" value="P:coenzyme A biosynthetic process"/>
    <property type="evidence" value="ECO:0007669"/>
    <property type="project" value="UniProtKB-UniRule"/>
</dbReference>
<dbReference type="PROSITE" id="PS51219">
    <property type="entry name" value="DPCK"/>
    <property type="match status" value="1"/>
</dbReference>
<comment type="function">
    <text evidence="5">Catalyzes the phosphorylation of the 3'-hydroxyl group of dephosphocoenzyme A to form coenzyme A.</text>
</comment>
<dbReference type="EC" id="2.7.1.24" evidence="5 6"/>
<protein>
    <recommendedName>
        <fullName evidence="5 6">Dephospho-CoA kinase</fullName>
        <ecNumber evidence="5 6">2.7.1.24</ecNumber>
    </recommendedName>
    <alternativeName>
        <fullName evidence="5">Dephosphocoenzyme A kinase</fullName>
    </alternativeName>
</protein>
<dbReference type="UniPathway" id="UPA00241">
    <property type="reaction ID" value="UER00356"/>
</dbReference>
<dbReference type="STRING" id="28181.BEN30_16555"/>
<evidence type="ECO:0000313" key="7">
    <source>
        <dbReference type="EMBL" id="OEJ64419.1"/>
    </source>
</evidence>
<keyword evidence="4 5" id="KW-0173">Coenzyme A biosynthesis</keyword>
<dbReference type="RefSeq" id="WP_069959273.1">
    <property type="nucleotide sequence ID" value="NZ_MCGG01000071.1"/>
</dbReference>
<comment type="pathway">
    <text evidence="5">Cofactor biosynthesis; coenzyme A biosynthesis; CoA from (R)-pantothenate: step 5/5.</text>
</comment>
<dbReference type="AlphaFoldDB" id="A0A1E5Q4P9"/>
<dbReference type="EMBL" id="MCGG01000071">
    <property type="protein sequence ID" value="OEJ64419.1"/>
    <property type="molecule type" value="Genomic_DNA"/>
</dbReference>
<evidence type="ECO:0000256" key="1">
    <source>
        <dbReference type="ARBA" id="ARBA00009018"/>
    </source>
</evidence>
<evidence type="ECO:0000256" key="2">
    <source>
        <dbReference type="ARBA" id="ARBA00022741"/>
    </source>
</evidence>
<evidence type="ECO:0000313" key="8">
    <source>
        <dbReference type="Proteomes" id="UP000095347"/>
    </source>
</evidence>
<dbReference type="PANTHER" id="PTHR10695">
    <property type="entry name" value="DEPHOSPHO-COA KINASE-RELATED"/>
    <property type="match status" value="1"/>
</dbReference>
<comment type="caution">
    <text evidence="7">The sequence shown here is derived from an EMBL/GenBank/DDBJ whole genome shotgun (WGS) entry which is preliminary data.</text>
</comment>
<keyword evidence="2 5" id="KW-0547">Nucleotide-binding</keyword>
<gene>
    <name evidence="5" type="primary">coaE</name>
    <name evidence="7" type="ORF">BEN30_16555</name>
</gene>
<dbReference type="GO" id="GO:0004140">
    <property type="term" value="F:dephospho-CoA kinase activity"/>
    <property type="evidence" value="ECO:0007669"/>
    <property type="project" value="UniProtKB-UniRule"/>
</dbReference>
<dbReference type="NCBIfam" id="TIGR00152">
    <property type="entry name" value="dephospho-CoA kinase"/>
    <property type="match status" value="1"/>
</dbReference>
<dbReference type="CDD" id="cd02022">
    <property type="entry name" value="DPCK"/>
    <property type="match status" value="1"/>
</dbReference>
<name>A0A1E5Q4P9_9PROT</name>
<reference evidence="8" key="1">
    <citation type="submission" date="2016-07" db="EMBL/GenBank/DDBJ databases">
        <authorList>
            <person name="Florea S."/>
            <person name="Webb J.S."/>
            <person name="Jaromczyk J."/>
            <person name="Schardl C.L."/>
        </authorList>
    </citation>
    <scope>NUCLEOTIDE SEQUENCE [LARGE SCALE GENOMIC DNA]</scope>
    <source>
        <strain evidence="8">MV-1</strain>
    </source>
</reference>
<feature type="binding site" evidence="5">
    <location>
        <begin position="11"/>
        <end position="16"/>
    </location>
    <ligand>
        <name>ATP</name>
        <dbReference type="ChEBI" id="CHEBI:30616"/>
    </ligand>
</feature>
<dbReference type="OrthoDB" id="9812943at2"/>
<keyword evidence="5 7" id="KW-0418">Kinase</keyword>
<dbReference type="Pfam" id="PF01121">
    <property type="entry name" value="CoaE"/>
    <property type="match status" value="1"/>
</dbReference>
<evidence type="ECO:0000256" key="3">
    <source>
        <dbReference type="ARBA" id="ARBA00022840"/>
    </source>
</evidence>
<comment type="catalytic activity">
    <reaction evidence="5">
        <text>3'-dephospho-CoA + ATP = ADP + CoA + H(+)</text>
        <dbReference type="Rhea" id="RHEA:18245"/>
        <dbReference type="ChEBI" id="CHEBI:15378"/>
        <dbReference type="ChEBI" id="CHEBI:30616"/>
        <dbReference type="ChEBI" id="CHEBI:57287"/>
        <dbReference type="ChEBI" id="CHEBI:57328"/>
        <dbReference type="ChEBI" id="CHEBI:456216"/>
        <dbReference type="EC" id="2.7.1.24"/>
    </reaction>
</comment>
<evidence type="ECO:0000256" key="6">
    <source>
        <dbReference type="NCBIfam" id="TIGR00152"/>
    </source>
</evidence>